<sequence>MACVFREDSARVARSHMAKLLLLPVMLMLCFAAPLTALAQDAAGGAEQGQAAVVDAQSAPSALQEPGQTVQQAPGQAGDPLLTQTQRQADAQADAALVDNHPWWFWPIALLVFCFILGIIAVMAGVGGGVLFVPLVSGFFPFHLDFVRGAGLLVALAGALAAGPGLLRRNFANLRLALPVALIASACAIVGAMLGLALPTHVIQTCLGATILAIAVLLLLSKNSVRPVVTKQDAVGLALGMNGVFLEPSTGEVVEWKTHRTVAGLLLFIVIGIMAGMFGLGAGWANVPVLNLLMGAPLKVSVGTSKFLLSITDTSAAWVYLNQGCVIPLMAIPSIVGLMLGSVVGVRLLAVAKPKFIRYMVIFVLLFSGAKALMKGLGW</sequence>
<organism evidence="10 11">
    <name type="scientific">Desulfovibrio desulfuricans</name>
    <dbReference type="NCBI Taxonomy" id="876"/>
    <lineage>
        <taxon>Bacteria</taxon>
        <taxon>Pseudomonadati</taxon>
        <taxon>Thermodesulfobacteriota</taxon>
        <taxon>Desulfovibrionia</taxon>
        <taxon>Desulfovibrionales</taxon>
        <taxon>Desulfovibrionaceae</taxon>
        <taxon>Desulfovibrio</taxon>
    </lineage>
</organism>
<evidence type="ECO:0000313" key="11">
    <source>
        <dbReference type="Proteomes" id="UP000182680"/>
    </source>
</evidence>
<dbReference type="Pfam" id="PF01925">
    <property type="entry name" value="TauE"/>
    <property type="match status" value="1"/>
</dbReference>
<dbReference type="AlphaFoldDB" id="A0AA94HQD7"/>
<name>A0AA94HQD7_DESDE</name>
<comment type="similarity">
    <text evidence="2 8">Belongs to the 4-toluene sulfonate uptake permease (TSUP) (TC 2.A.102) family.</text>
</comment>
<feature type="transmembrane region" description="Helical" evidence="8">
    <location>
        <begin position="176"/>
        <end position="196"/>
    </location>
</feature>
<comment type="caution">
    <text evidence="10">The sequence shown here is derived from an EMBL/GenBank/DDBJ whole genome shotgun (WGS) entry which is preliminary data.</text>
</comment>
<evidence type="ECO:0000256" key="7">
    <source>
        <dbReference type="ARBA" id="ARBA00023136"/>
    </source>
</evidence>
<protein>
    <recommendedName>
        <fullName evidence="8">Probable membrane transporter protein</fullName>
    </recommendedName>
</protein>
<feature type="signal peptide" evidence="9">
    <location>
        <begin position="1"/>
        <end position="39"/>
    </location>
</feature>
<dbReference type="EMBL" id="FPIW01000003">
    <property type="protein sequence ID" value="SFW17378.1"/>
    <property type="molecule type" value="Genomic_DNA"/>
</dbReference>
<feature type="transmembrane region" description="Helical" evidence="8">
    <location>
        <begin position="126"/>
        <end position="144"/>
    </location>
</feature>
<keyword evidence="5 8" id="KW-0812">Transmembrane</keyword>
<evidence type="ECO:0000256" key="9">
    <source>
        <dbReference type="SAM" id="SignalP"/>
    </source>
</evidence>
<dbReference type="Proteomes" id="UP000182680">
    <property type="component" value="Unassembled WGS sequence"/>
</dbReference>
<keyword evidence="4 8" id="KW-1003">Cell membrane</keyword>
<feature type="transmembrane region" description="Helical" evidence="8">
    <location>
        <begin position="356"/>
        <end position="374"/>
    </location>
</feature>
<evidence type="ECO:0000256" key="6">
    <source>
        <dbReference type="ARBA" id="ARBA00022989"/>
    </source>
</evidence>
<feature type="transmembrane region" description="Helical" evidence="8">
    <location>
        <begin position="150"/>
        <end position="167"/>
    </location>
</feature>
<evidence type="ECO:0000256" key="1">
    <source>
        <dbReference type="ARBA" id="ARBA00004651"/>
    </source>
</evidence>
<comment type="subcellular location">
    <subcellularLocation>
        <location evidence="1 8">Cell membrane</location>
        <topology evidence="1 8">Multi-pass membrane protein</topology>
    </subcellularLocation>
</comment>
<gene>
    <name evidence="10" type="ORF">SAMN02910291_00254</name>
</gene>
<keyword evidence="6 8" id="KW-1133">Transmembrane helix</keyword>
<dbReference type="PANTHER" id="PTHR30269">
    <property type="entry name" value="TRANSMEMBRANE PROTEIN YFCA"/>
    <property type="match status" value="1"/>
</dbReference>
<evidence type="ECO:0000256" key="3">
    <source>
        <dbReference type="ARBA" id="ARBA00022448"/>
    </source>
</evidence>
<accession>A0AA94HQD7</accession>
<evidence type="ECO:0000256" key="5">
    <source>
        <dbReference type="ARBA" id="ARBA00022692"/>
    </source>
</evidence>
<feature type="transmembrane region" description="Helical" evidence="8">
    <location>
        <begin position="103"/>
        <end position="121"/>
    </location>
</feature>
<keyword evidence="9" id="KW-0732">Signal</keyword>
<proteinExistence type="inferred from homology"/>
<feature type="chain" id="PRO_5041642953" description="Probable membrane transporter protein" evidence="9">
    <location>
        <begin position="40"/>
        <end position="379"/>
    </location>
</feature>
<keyword evidence="3" id="KW-0813">Transport</keyword>
<feature type="transmembrane region" description="Helical" evidence="8">
    <location>
        <begin position="202"/>
        <end position="221"/>
    </location>
</feature>
<dbReference type="InterPro" id="IPR002781">
    <property type="entry name" value="TM_pro_TauE-like"/>
</dbReference>
<feature type="transmembrane region" description="Helical" evidence="8">
    <location>
        <begin position="265"/>
        <end position="285"/>
    </location>
</feature>
<reference evidence="11" key="1">
    <citation type="submission" date="2016-11" db="EMBL/GenBank/DDBJ databases">
        <authorList>
            <person name="Jaros S."/>
            <person name="Januszkiewicz K."/>
            <person name="Wedrychowicz H."/>
        </authorList>
    </citation>
    <scope>NUCLEOTIDE SEQUENCE [LARGE SCALE GENOMIC DNA]</scope>
    <source>
        <strain evidence="11">DSM 7057</strain>
    </source>
</reference>
<evidence type="ECO:0000313" key="10">
    <source>
        <dbReference type="EMBL" id="SFW17378.1"/>
    </source>
</evidence>
<evidence type="ECO:0000256" key="8">
    <source>
        <dbReference type="RuleBase" id="RU363041"/>
    </source>
</evidence>
<evidence type="ECO:0000256" key="2">
    <source>
        <dbReference type="ARBA" id="ARBA00009142"/>
    </source>
</evidence>
<keyword evidence="7 8" id="KW-0472">Membrane</keyword>
<dbReference type="GO" id="GO:0005886">
    <property type="term" value="C:plasma membrane"/>
    <property type="evidence" value="ECO:0007669"/>
    <property type="project" value="UniProtKB-SubCell"/>
</dbReference>
<evidence type="ECO:0000256" key="4">
    <source>
        <dbReference type="ARBA" id="ARBA00022475"/>
    </source>
</evidence>
<dbReference type="PANTHER" id="PTHR30269:SF23">
    <property type="entry name" value="MEMBRANE TRANSPORTER PROTEIN YDHB-RELATED"/>
    <property type="match status" value="1"/>
</dbReference>
<dbReference type="InterPro" id="IPR052017">
    <property type="entry name" value="TSUP"/>
</dbReference>
<feature type="transmembrane region" description="Helical" evidence="8">
    <location>
        <begin position="326"/>
        <end position="349"/>
    </location>
</feature>